<keyword evidence="4" id="KW-1185">Reference proteome</keyword>
<proteinExistence type="predicted"/>
<evidence type="ECO:0000313" key="3">
    <source>
        <dbReference type="EMBL" id="KPI35035.1"/>
    </source>
</evidence>
<dbReference type="SUPFAM" id="SSF53720">
    <property type="entry name" value="ALDH-like"/>
    <property type="match status" value="1"/>
</dbReference>
<organism evidence="3 4">
    <name type="scientific">Cyphellophora attinorum</name>
    <dbReference type="NCBI Taxonomy" id="1664694"/>
    <lineage>
        <taxon>Eukaryota</taxon>
        <taxon>Fungi</taxon>
        <taxon>Dikarya</taxon>
        <taxon>Ascomycota</taxon>
        <taxon>Pezizomycotina</taxon>
        <taxon>Eurotiomycetes</taxon>
        <taxon>Chaetothyriomycetidae</taxon>
        <taxon>Chaetothyriales</taxon>
        <taxon>Cyphellophoraceae</taxon>
        <taxon>Cyphellophora</taxon>
    </lineage>
</organism>
<dbReference type="STRING" id="1664694.A0A0N1GXH6"/>
<dbReference type="PANTHER" id="PTHR43111">
    <property type="entry name" value="ALDEHYDE DEHYDROGENASE B-RELATED"/>
    <property type="match status" value="1"/>
</dbReference>
<keyword evidence="1" id="KW-1133">Transmembrane helix</keyword>
<evidence type="ECO:0000313" key="4">
    <source>
        <dbReference type="Proteomes" id="UP000038010"/>
    </source>
</evidence>
<protein>
    <submittedName>
        <fullName evidence="3">Fatty aldehyde dehydrogenase</fullName>
    </submittedName>
</protein>
<gene>
    <name evidence="3" type="ORF">AB675_7225</name>
</gene>
<dbReference type="InterPro" id="IPR016161">
    <property type="entry name" value="Ald_DH/histidinol_DH"/>
</dbReference>
<feature type="transmembrane region" description="Helical" evidence="1">
    <location>
        <begin position="436"/>
        <end position="459"/>
    </location>
</feature>
<dbReference type="InterPro" id="IPR016162">
    <property type="entry name" value="Ald_DH_N"/>
</dbReference>
<dbReference type="OrthoDB" id="5596991at2759"/>
<dbReference type="Gene3D" id="3.40.605.10">
    <property type="entry name" value="Aldehyde Dehydrogenase, Chain A, domain 1"/>
    <property type="match status" value="1"/>
</dbReference>
<dbReference type="InterPro" id="IPR015590">
    <property type="entry name" value="Aldehyde_DH_dom"/>
</dbReference>
<dbReference type="PANTHER" id="PTHR43111:SF1">
    <property type="entry name" value="ALDEHYDE DEHYDROGENASE B-RELATED"/>
    <property type="match status" value="1"/>
</dbReference>
<dbReference type="EMBL" id="LFJN01000045">
    <property type="protein sequence ID" value="KPI35035.1"/>
    <property type="molecule type" value="Genomic_DNA"/>
</dbReference>
<sequence length="468" mass="51118">MDTIRASIIDGIAINARFRERTLSALHRGIETSRPEIIAALHDGVARTTQIEAEAQYIMTLNAIRDFHRSTNPKESLKQEYRPAKSQDDTHKRSPIGYAYILTPVGDPLYSLVVPVAAAIAAGNCVLIEEAEALSSASRLIRRVLEKSLTSETVLFTTKDPFEEHFQHRFRISVQQNLVNDPWPTGLLLSAPAKPRVAIVDRSGNVQNAARACAYARFGFAGASSYAPDLVLVNEFHVEEFAQAARQAALSFQAAQNCSGTNKTDKQESSGNVVTSTDRATVVILEKNDKHTLSYVDSPVLKILPVSSGEACINMLNKHDSPLLVNYIFADPATAKYLSQFVQASISIINHIPAEILIGPVAPAGHPTCIHPRYTPDMFSVASPVIVEQPESSIDQTLWPGKSSKKAVELDKWLQSSIEPVKEPFGPTVGFFEQGLLFGVGVILTSVVVSCSLAIRYGYPVVVRTLTR</sequence>
<dbReference type="GO" id="GO:0016620">
    <property type="term" value="F:oxidoreductase activity, acting on the aldehyde or oxo group of donors, NAD or NADP as acceptor"/>
    <property type="evidence" value="ECO:0007669"/>
    <property type="project" value="InterPro"/>
</dbReference>
<accession>A0A0N1GXH6</accession>
<dbReference type="InterPro" id="IPR016163">
    <property type="entry name" value="Ald_DH_C"/>
</dbReference>
<dbReference type="Pfam" id="PF00171">
    <property type="entry name" value="Aldedh"/>
    <property type="match status" value="1"/>
</dbReference>
<name>A0A0N1GXH6_9EURO</name>
<dbReference type="VEuPathDB" id="FungiDB:AB675_7225"/>
<dbReference type="Proteomes" id="UP000038010">
    <property type="component" value="Unassembled WGS sequence"/>
</dbReference>
<keyword evidence="1" id="KW-0812">Transmembrane</keyword>
<dbReference type="RefSeq" id="XP_017994998.1">
    <property type="nucleotide sequence ID" value="XM_018147577.1"/>
</dbReference>
<comment type="caution">
    <text evidence="3">The sequence shown here is derived from an EMBL/GenBank/DDBJ whole genome shotgun (WGS) entry which is preliminary data.</text>
</comment>
<dbReference type="Gene3D" id="3.40.309.10">
    <property type="entry name" value="Aldehyde Dehydrogenase, Chain A, domain 2"/>
    <property type="match status" value="1"/>
</dbReference>
<evidence type="ECO:0000259" key="2">
    <source>
        <dbReference type="Pfam" id="PF00171"/>
    </source>
</evidence>
<reference evidence="3 4" key="1">
    <citation type="submission" date="2015-06" db="EMBL/GenBank/DDBJ databases">
        <title>Draft genome of the ant-associated black yeast Phialophora attae CBS 131958.</title>
        <authorList>
            <person name="Moreno L.F."/>
            <person name="Stielow B.J."/>
            <person name="de Hoog S."/>
            <person name="Vicente V.A."/>
            <person name="Weiss V.A."/>
            <person name="de Vries M."/>
            <person name="Cruz L.M."/>
            <person name="Souza E.M."/>
        </authorList>
    </citation>
    <scope>NUCLEOTIDE SEQUENCE [LARGE SCALE GENOMIC DNA]</scope>
    <source>
        <strain evidence="3 4">CBS 131958</strain>
    </source>
</reference>
<dbReference type="AlphaFoldDB" id="A0A0N1GXH6"/>
<feature type="domain" description="Aldehyde dehydrogenase" evidence="2">
    <location>
        <begin position="16"/>
        <end position="147"/>
    </location>
</feature>
<dbReference type="GeneID" id="28739457"/>
<keyword evidence="1" id="KW-0472">Membrane</keyword>
<evidence type="ECO:0000256" key="1">
    <source>
        <dbReference type="SAM" id="Phobius"/>
    </source>
</evidence>